<dbReference type="GO" id="GO:0008237">
    <property type="term" value="F:metallopeptidase activity"/>
    <property type="evidence" value="ECO:0007669"/>
    <property type="project" value="UniProtKB-KW"/>
</dbReference>
<keyword evidence="1" id="KW-0472">Membrane</keyword>
<organism evidence="3 4">
    <name type="scientific">Terrihalobacillus insolitus</name>
    <dbReference type="NCBI Taxonomy" id="2950438"/>
    <lineage>
        <taxon>Bacteria</taxon>
        <taxon>Bacillati</taxon>
        <taxon>Bacillota</taxon>
        <taxon>Bacilli</taxon>
        <taxon>Bacillales</taxon>
        <taxon>Bacillaceae</taxon>
        <taxon>Terrihalobacillus</taxon>
    </lineage>
</organism>
<evidence type="ECO:0000259" key="2">
    <source>
        <dbReference type="Pfam" id="PF02517"/>
    </source>
</evidence>
<feature type="domain" description="CAAX prenyl protease 2/Lysostaphin resistance protein A-like" evidence="2">
    <location>
        <begin position="120"/>
        <end position="206"/>
    </location>
</feature>
<feature type="transmembrane region" description="Helical" evidence="1">
    <location>
        <begin position="119"/>
        <end position="138"/>
    </location>
</feature>
<feature type="transmembrane region" description="Helical" evidence="1">
    <location>
        <begin position="150"/>
        <end position="167"/>
    </location>
</feature>
<feature type="transmembrane region" description="Helical" evidence="1">
    <location>
        <begin position="76"/>
        <end position="99"/>
    </location>
</feature>
<evidence type="ECO:0000313" key="4">
    <source>
        <dbReference type="Proteomes" id="UP001145050"/>
    </source>
</evidence>
<dbReference type="PANTHER" id="PTHR36435">
    <property type="entry name" value="SLR1288 PROTEIN"/>
    <property type="match status" value="1"/>
</dbReference>
<reference evidence="3" key="1">
    <citation type="submission" date="2022-06" db="EMBL/GenBank/DDBJ databases">
        <title>Aquibacillus sp. a new bacterium isolated from soil saline samples.</title>
        <authorList>
            <person name="Galisteo C."/>
            <person name="De La Haba R."/>
            <person name="Sanchez-Porro C."/>
            <person name="Ventosa A."/>
        </authorList>
    </citation>
    <scope>NUCLEOTIDE SEQUENCE</scope>
    <source>
        <strain evidence="3">3ASR75-11</strain>
    </source>
</reference>
<dbReference type="GO" id="GO:0004175">
    <property type="term" value="F:endopeptidase activity"/>
    <property type="evidence" value="ECO:0007669"/>
    <property type="project" value="UniProtKB-ARBA"/>
</dbReference>
<feature type="transmembrane region" description="Helical" evidence="1">
    <location>
        <begin position="173"/>
        <end position="188"/>
    </location>
</feature>
<accession>A0A9X3WZI6</accession>
<dbReference type="InterPro" id="IPR052710">
    <property type="entry name" value="CAAX_protease"/>
</dbReference>
<gene>
    <name evidence="3" type="ORF">NC797_17150</name>
</gene>
<keyword evidence="3" id="KW-0482">Metalloprotease</keyword>
<feature type="transmembrane region" description="Helical" evidence="1">
    <location>
        <begin position="38"/>
        <end position="56"/>
    </location>
</feature>
<keyword evidence="1" id="KW-1133">Transmembrane helix</keyword>
<dbReference type="Proteomes" id="UP001145050">
    <property type="component" value="Unassembled WGS sequence"/>
</dbReference>
<proteinExistence type="predicted"/>
<dbReference type="PANTHER" id="PTHR36435:SF6">
    <property type="entry name" value="ABORTIVE INFECTION PROTEIN"/>
    <property type="match status" value="1"/>
</dbReference>
<protein>
    <submittedName>
        <fullName evidence="3">CPBP family intramembrane metalloprotease</fullName>
    </submittedName>
</protein>
<dbReference type="Pfam" id="PF02517">
    <property type="entry name" value="Rce1-like"/>
    <property type="match status" value="1"/>
</dbReference>
<dbReference type="AlphaFoldDB" id="A0A9X3WZI6"/>
<dbReference type="EMBL" id="JAMQKB010000035">
    <property type="protein sequence ID" value="MDC3426224.1"/>
    <property type="molecule type" value="Genomic_DNA"/>
</dbReference>
<keyword evidence="3" id="KW-0378">Hydrolase</keyword>
<feature type="transmembrane region" description="Helical" evidence="1">
    <location>
        <begin position="7"/>
        <end position="26"/>
    </location>
</feature>
<keyword evidence="3" id="KW-0645">Protease</keyword>
<dbReference type="RefSeq" id="WP_272438049.1">
    <property type="nucleotide sequence ID" value="NZ_JAMQKB010000035.1"/>
</dbReference>
<keyword evidence="1" id="KW-0812">Transmembrane</keyword>
<dbReference type="GO" id="GO:0080120">
    <property type="term" value="P:CAAX-box protein maturation"/>
    <property type="evidence" value="ECO:0007669"/>
    <property type="project" value="UniProtKB-ARBA"/>
</dbReference>
<evidence type="ECO:0000256" key="1">
    <source>
        <dbReference type="SAM" id="Phobius"/>
    </source>
</evidence>
<comment type="caution">
    <text evidence="3">The sequence shown here is derived from an EMBL/GenBank/DDBJ whole genome shotgun (WGS) entry which is preliminary data.</text>
</comment>
<sequence length="236" mass="26812">MPQRYWYVILTYILMQLSSVIAVPIIETFGVTRLNAMVGWSVFSFFLALLVVLYLLKEDMQKGSERGAAKIGNVILWCIAGVFMAYIAQYAAVLIETYVFKIEPASENTMNIMQISKAAPIFIIVPVLIAPILEEIIFRKIIFGSLYERMNLLLAVIGSALIFALIHMEPTHLLIYSSMGLVFAYLYVKTKRIIVPIVTHMAMNTIAVITQFNLTPEDYERMREQMKQLQMILIGG</sequence>
<evidence type="ECO:0000313" key="3">
    <source>
        <dbReference type="EMBL" id="MDC3426224.1"/>
    </source>
</evidence>
<name>A0A9X3WZI6_9BACI</name>
<dbReference type="InterPro" id="IPR003675">
    <property type="entry name" value="Rce1/LyrA-like_dom"/>
</dbReference>
<keyword evidence="4" id="KW-1185">Reference proteome</keyword>